<evidence type="ECO:0000313" key="15">
    <source>
        <dbReference type="Proteomes" id="UP000193355"/>
    </source>
</evidence>
<evidence type="ECO:0000256" key="4">
    <source>
        <dbReference type="ARBA" id="ARBA00014046"/>
    </source>
</evidence>
<dbReference type="FunFam" id="1.10.579.10:FF:000002">
    <property type="entry name" value="Deoxyribodipyrimidine photolyase"/>
    <property type="match status" value="1"/>
</dbReference>
<keyword evidence="7" id="KW-0274">FAD</keyword>
<evidence type="ECO:0000256" key="10">
    <source>
        <dbReference type="ARBA" id="ARBA00023239"/>
    </source>
</evidence>
<comment type="cofactor">
    <cofactor evidence="1">
        <name>FAD</name>
        <dbReference type="ChEBI" id="CHEBI:57692"/>
    </cofactor>
</comment>
<organism evidence="14 15">
    <name type="scientific">Dethiosulfovibrio salsuginis</name>
    <dbReference type="NCBI Taxonomy" id="561720"/>
    <lineage>
        <taxon>Bacteria</taxon>
        <taxon>Thermotogati</taxon>
        <taxon>Synergistota</taxon>
        <taxon>Synergistia</taxon>
        <taxon>Synergistales</taxon>
        <taxon>Dethiosulfovibrionaceae</taxon>
        <taxon>Dethiosulfovibrio</taxon>
    </lineage>
</organism>
<dbReference type="PANTHER" id="PTHR10211:SF0">
    <property type="entry name" value="DEOXYRIBODIPYRIMIDINE PHOTO-LYASE"/>
    <property type="match status" value="1"/>
</dbReference>
<evidence type="ECO:0000256" key="6">
    <source>
        <dbReference type="ARBA" id="ARBA00022763"/>
    </source>
</evidence>
<keyword evidence="15" id="KW-1185">Reference proteome</keyword>
<name>A0A1X7K099_9BACT</name>
<evidence type="ECO:0000256" key="12">
    <source>
        <dbReference type="ARBA" id="ARBA00033999"/>
    </source>
</evidence>
<keyword evidence="8" id="KW-0238">DNA-binding</keyword>
<evidence type="ECO:0000259" key="13">
    <source>
        <dbReference type="PROSITE" id="PS51645"/>
    </source>
</evidence>
<comment type="catalytic activity">
    <reaction evidence="12">
        <text>cyclobutadipyrimidine (in DNA) = 2 pyrimidine residues (in DNA).</text>
        <dbReference type="EC" id="4.1.99.3"/>
    </reaction>
</comment>
<dbReference type="AlphaFoldDB" id="A0A1X7K099"/>
<dbReference type="Gene3D" id="3.40.50.620">
    <property type="entry name" value="HUPs"/>
    <property type="match status" value="1"/>
</dbReference>
<dbReference type="GO" id="GO:0003677">
    <property type="term" value="F:DNA binding"/>
    <property type="evidence" value="ECO:0007669"/>
    <property type="project" value="UniProtKB-KW"/>
</dbReference>
<dbReference type="InterPro" id="IPR052219">
    <property type="entry name" value="Photolyase_Class-2"/>
</dbReference>
<keyword evidence="5" id="KW-0285">Flavoprotein</keyword>
<dbReference type="PROSITE" id="PS51645">
    <property type="entry name" value="PHR_CRY_ALPHA_BETA"/>
    <property type="match status" value="1"/>
</dbReference>
<evidence type="ECO:0000256" key="2">
    <source>
        <dbReference type="ARBA" id="ARBA00006409"/>
    </source>
</evidence>
<accession>A0A1X7K099</accession>
<keyword evidence="9" id="KW-0234">DNA repair</keyword>
<keyword evidence="10 14" id="KW-0456">Lyase</keyword>
<dbReference type="SUPFAM" id="SSF48173">
    <property type="entry name" value="Cryptochrome/photolyase FAD-binding domain"/>
    <property type="match status" value="1"/>
</dbReference>
<evidence type="ECO:0000256" key="1">
    <source>
        <dbReference type="ARBA" id="ARBA00001974"/>
    </source>
</evidence>
<dbReference type="EC" id="4.1.99.3" evidence="3"/>
<evidence type="ECO:0000256" key="9">
    <source>
        <dbReference type="ARBA" id="ARBA00023204"/>
    </source>
</evidence>
<evidence type="ECO:0000256" key="8">
    <source>
        <dbReference type="ARBA" id="ARBA00023125"/>
    </source>
</evidence>
<comment type="similarity">
    <text evidence="2">Belongs to the DNA photolyase class-2 family.</text>
</comment>
<dbReference type="Pfam" id="PF00875">
    <property type="entry name" value="DNA_photolyase"/>
    <property type="match status" value="1"/>
</dbReference>
<dbReference type="Gene3D" id="1.25.40.80">
    <property type="match status" value="1"/>
</dbReference>
<dbReference type="InterPro" id="IPR036155">
    <property type="entry name" value="Crypto/Photolyase_N_sf"/>
</dbReference>
<protein>
    <recommendedName>
        <fullName evidence="4">Deoxyribodipyrimidine photo-lyase</fullName>
        <ecNumber evidence="3">4.1.99.3</ecNumber>
    </recommendedName>
    <alternativeName>
        <fullName evidence="11">DNA photolyase</fullName>
    </alternativeName>
</protein>
<dbReference type="EMBL" id="FXBB01000019">
    <property type="protein sequence ID" value="SMG33907.1"/>
    <property type="molecule type" value="Genomic_DNA"/>
</dbReference>
<gene>
    <name evidence="14" type="ORF">SAMN06275492_11921</name>
</gene>
<dbReference type="InterPro" id="IPR006050">
    <property type="entry name" value="DNA_photolyase_N"/>
</dbReference>
<dbReference type="STRING" id="561720.SAMN06275492_11921"/>
<proteinExistence type="inferred from homology"/>
<dbReference type="Proteomes" id="UP000193355">
    <property type="component" value="Unassembled WGS sequence"/>
</dbReference>
<reference evidence="15" key="1">
    <citation type="submission" date="2017-04" db="EMBL/GenBank/DDBJ databases">
        <authorList>
            <person name="Varghese N."/>
            <person name="Submissions S."/>
        </authorList>
    </citation>
    <scope>NUCLEOTIDE SEQUENCE [LARGE SCALE GENOMIC DNA]</scope>
    <source>
        <strain evidence="15">USBA 82</strain>
    </source>
</reference>
<dbReference type="GO" id="GO:0000719">
    <property type="term" value="P:photoreactive repair"/>
    <property type="evidence" value="ECO:0007669"/>
    <property type="project" value="TreeGrafter"/>
</dbReference>
<evidence type="ECO:0000313" key="14">
    <source>
        <dbReference type="EMBL" id="SMG33907.1"/>
    </source>
</evidence>
<evidence type="ECO:0000256" key="3">
    <source>
        <dbReference type="ARBA" id="ARBA00013149"/>
    </source>
</evidence>
<feature type="domain" description="Photolyase/cryptochrome alpha/beta" evidence="13">
    <location>
        <begin position="23"/>
        <end position="153"/>
    </location>
</feature>
<evidence type="ECO:0000256" key="7">
    <source>
        <dbReference type="ARBA" id="ARBA00022827"/>
    </source>
</evidence>
<dbReference type="Gene3D" id="1.10.579.10">
    <property type="entry name" value="DNA Cyclobutane Dipyrimidine Photolyase, subunit A, domain 3"/>
    <property type="match status" value="1"/>
</dbReference>
<dbReference type="FunFam" id="3.40.50.620:FF:000110">
    <property type="entry name" value="Deoxyribodipyrimidine photolyase"/>
    <property type="match status" value="1"/>
</dbReference>
<keyword evidence="6" id="KW-0227">DNA damage</keyword>
<dbReference type="InterPro" id="IPR036134">
    <property type="entry name" value="Crypto/Photolyase_FAD-like_sf"/>
</dbReference>
<evidence type="ECO:0000256" key="11">
    <source>
        <dbReference type="ARBA" id="ARBA00031671"/>
    </source>
</evidence>
<sequence length="447" mass="51305">MIDNVMVNPDRVRVLKEGERGPGPIVYWMSRDQRARDNWALLKAQQLALEMKRALEVVFCLTEDFPGSSLRHHDFMLKGLEEVSRDLMDLNISFKIRIGDPGKEIVRYSIEHEPGSIVIDFSPLKPHIKWVKELTSQCKWRVIQVDAHNVVPCWLASDKREYAARTIRPKLHRLMDRFIEPFPKSPRHPYGEANADFVPPARELKLDMSLSPVTLPPGSKAGERKLSSFISHKLEDYGENRNDPNLEGTSGLSPYFHFGQLAPQRAILAAMEADLPGTAPFVEEALIRRELSDNYCYHEREYDSYGALPEWARKALELHREDPRPWLYDLKALESGDTHDELWNAAQRSLADLGGVHGYLRMYWGKMILLWSKSPEEAFVNALKLNDRYALDGRDPNGYVGVGWCMGLHDRPWPRKPVFGTVRSMTLSGCARKFDVKPFLKKRSSRA</sequence>
<dbReference type="PANTHER" id="PTHR10211">
    <property type="entry name" value="DEOXYRIBODIPYRIMIDINE PHOTOLYASE"/>
    <property type="match status" value="1"/>
</dbReference>
<dbReference type="SUPFAM" id="SSF52425">
    <property type="entry name" value="Cryptochrome/photolyase, N-terminal domain"/>
    <property type="match status" value="1"/>
</dbReference>
<evidence type="ECO:0000256" key="5">
    <source>
        <dbReference type="ARBA" id="ARBA00022630"/>
    </source>
</evidence>
<dbReference type="InterPro" id="IPR014729">
    <property type="entry name" value="Rossmann-like_a/b/a_fold"/>
</dbReference>
<dbReference type="GO" id="GO:0003904">
    <property type="term" value="F:deoxyribodipyrimidine photo-lyase activity"/>
    <property type="evidence" value="ECO:0007669"/>
    <property type="project" value="UniProtKB-EC"/>
</dbReference>